<dbReference type="Pfam" id="PF05704">
    <property type="entry name" value="Caps_synth"/>
    <property type="match status" value="1"/>
</dbReference>
<dbReference type="GO" id="GO:0016020">
    <property type="term" value="C:membrane"/>
    <property type="evidence" value="ECO:0007669"/>
    <property type="project" value="GOC"/>
</dbReference>
<dbReference type="PANTHER" id="PTHR32385">
    <property type="entry name" value="MANNOSYL PHOSPHORYLINOSITOL CERAMIDE SYNTHASE"/>
    <property type="match status" value="1"/>
</dbReference>
<feature type="non-terminal residue" evidence="1">
    <location>
        <position position="163"/>
    </location>
</feature>
<proteinExistence type="predicted"/>
<reference evidence="1" key="1">
    <citation type="journal article" date="2013" name="Environ. Microbiol.">
        <title>Seasonally variable intestinal metagenomes of the red palm weevil (Rhynchophorus ferrugineus).</title>
        <authorList>
            <person name="Jia S."/>
            <person name="Zhang X."/>
            <person name="Zhang G."/>
            <person name="Yin A."/>
            <person name="Zhang S."/>
            <person name="Li F."/>
            <person name="Wang L."/>
            <person name="Zhao D."/>
            <person name="Yun Q."/>
            <person name="Tala"/>
            <person name="Wang J."/>
            <person name="Sun G."/>
            <person name="Baabdullah M."/>
            <person name="Yu X."/>
            <person name="Hu S."/>
            <person name="Al-Mssallem I.S."/>
            <person name="Yu J."/>
        </authorList>
    </citation>
    <scope>NUCLEOTIDE SEQUENCE</scope>
</reference>
<feature type="non-terminal residue" evidence="1">
    <location>
        <position position="1"/>
    </location>
</feature>
<evidence type="ECO:0000313" key="1">
    <source>
        <dbReference type="EMBL" id="AIA86517.1"/>
    </source>
</evidence>
<name>A0A060BV25_9PROT</name>
<protein>
    <submittedName>
        <fullName evidence="1">Caps_synth</fullName>
    </submittedName>
</protein>
<accession>A0A060BV25</accession>
<sequence length="163" mass="18083">SNPILGHARTGPAAADRLSTLADTTPGPAAPACPAQLFEYGTDHPHCGRPFPPIIWTYWEQPQIPKIVELCIARLRQLHPDFKLHLLTPENLADFVPAVPPQLQAVGVAKRSDWIRLAVLARHGGIWVDASIIALRPLTWAIDLQRRTQAEYVGFHIEAEQRS</sequence>
<dbReference type="GO" id="GO:0000030">
    <property type="term" value="F:mannosyltransferase activity"/>
    <property type="evidence" value="ECO:0007669"/>
    <property type="project" value="TreeGrafter"/>
</dbReference>
<dbReference type="InterPro" id="IPR029044">
    <property type="entry name" value="Nucleotide-diphossugar_trans"/>
</dbReference>
<organism evidence="1">
    <name type="scientific">uncultured Methylobacillus sp</name>
    <dbReference type="NCBI Taxonomy" id="281697"/>
    <lineage>
        <taxon>Bacteria</taxon>
        <taxon>Pseudomonadati</taxon>
        <taxon>Pseudomonadota</taxon>
        <taxon>Betaproteobacteria</taxon>
        <taxon>Nitrosomonadales</taxon>
        <taxon>Methylophilaceae</taxon>
        <taxon>Methylobacillus</taxon>
        <taxon>environmental samples</taxon>
    </lineage>
</organism>
<dbReference type="Gene3D" id="3.90.550.20">
    <property type="match status" value="1"/>
</dbReference>
<dbReference type="EMBL" id="KF119251">
    <property type="protein sequence ID" value="AIA86517.1"/>
    <property type="molecule type" value="Genomic_DNA"/>
</dbReference>
<dbReference type="GO" id="GO:0051999">
    <property type="term" value="P:mannosyl-inositol phosphorylceramide biosynthetic process"/>
    <property type="evidence" value="ECO:0007669"/>
    <property type="project" value="TreeGrafter"/>
</dbReference>
<dbReference type="InterPro" id="IPR008441">
    <property type="entry name" value="AfumC-like_glycosyl_Trfase"/>
</dbReference>
<dbReference type="AlphaFoldDB" id="A0A060BV25"/>
<dbReference type="SUPFAM" id="SSF53448">
    <property type="entry name" value="Nucleotide-diphospho-sugar transferases"/>
    <property type="match status" value="1"/>
</dbReference>
<dbReference type="PANTHER" id="PTHR32385:SF15">
    <property type="entry name" value="INOSITOL PHOSPHOCERAMIDE MANNOSYLTRANSFERASE 1"/>
    <property type="match status" value="1"/>
</dbReference>
<dbReference type="InterPro" id="IPR051706">
    <property type="entry name" value="Glycosyltransferase_domain"/>
</dbReference>